<dbReference type="GO" id="GO:0006310">
    <property type="term" value="P:DNA recombination"/>
    <property type="evidence" value="ECO:0007669"/>
    <property type="project" value="UniProtKB-KW"/>
</dbReference>
<dbReference type="Proteomes" id="UP000183053">
    <property type="component" value="Unassembled WGS sequence"/>
</dbReference>
<dbReference type="Pfam" id="PF00589">
    <property type="entry name" value="Phage_integrase"/>
    <property type="match status" value="1"/>
</dbReference>
<accession>A0A1H1GC26</accession>
<dbReference type="RefSeq" id="WP_082756758.1">
    <property type="nucleotide sequence ID" value="NZ_FNLF01000002.1"/>
</dbReference>
<dbReference type="GO" id="GO:0015074">
    <property type="term" value="P:DNA integration"/>
    <property type="evidence" value="ECO:0007669"/>
    <property type="project" value="InterPro"/>
</dbReference>
<feature type="domain" description="Tyr recombinase" evidence="3">
    <location>
        <begin position="351"/>
        <end position="567"/>
    </location>
</feature>
<dbReference type="OrthoDB" id="8421690at2"/>
<dbReference type="InterPro" id="IPR002104">
    <property type="entry name" value="Integrase_catalytic"/>
</dbReference>
<evidence type="ECO:0000313" key="4">
    <source>
        <dbReference type="EMBL" id="SDR10655.1"/>
    </source>
</evidence>
<organism evidence="4 5">
    <name type="scientific">Tsukamurella pulmonis</name>
    <dbReference type="NCBI Taxonomy" id="47312"/>
    <lineage>
        <taxon>Bacteria</taxon>
        <taxon>Bacillati</taxon>
        <taxon>Actinomycetota</taxon>
        <taxon>Actinomycetes</taxon>
        <taxon>Mycobacteriales</taxon>
        <taxon>Tsukamurellaceae</taxon>
        <taxon>Tsukamurella</taxon>
    </lineage>
</organism>
<evidence type="ECO:0000256" key="2">
    <source>
        <dbReference type="SAM" id="MobiDB-lite"/>
    </source>
</evidence>
<dbReference type="EMBL" id="FNLF01000002">
    <property type="protein sequence ID" value="SDR10655.1"/>
    <property type="molecule type" value="Genomic_DNA"/>
</dbReference>
<dbReference type="AlphaFoldDB" id="A0A1H1GC26"/>
<proteinExistence type="predicted"/>
<gene>
    <name evidence="4" type="ORF">SAMN04489765_3238</name>
</gene>
<dbReference type="InterPro" id="IPR011010">
    <property type="entry name" value="DNA_brk_join_enz"/>
</dbReference>
<dbReference type="STRING" id="47312.SAMN04489765_3238"/>
<dbReference type="InterPro" id="IPR013762">
    <property type="entry name" value="Integrase-like_cat_sf"/>
</dbReference>
<sequence length="720" mass="80251">MTVIAFDPPEKAVPAATHQSWDEFVAAALDQQPWRPDEWDPDSFSFVGSLESAQTGISICLRDGCEVVVDGDTQLCTGCRKAKGKLPPGATLPPRRLHGRRSTDPGAAGRFTLAALTPALRNEILYGLQDRDRQQIAIRPMHVRCLVSRLPAAATTLLDQDDTHYTGMPRAVLRSLQQALRRLELRHRGEDGTEGDIWDCALVGLVSHRDRSYVAVTGSLDFTVVRQQWLRDLTRDVLRSLRPNVAECQRYIQAAELASVALTGRRNGNAPESLNAGDMAEICRTIAAAVNPKTDRPYSATHSQAIIGWWRRLTEHARSSGLMDHIPGTFAVRPEHTPRRPSAAEDDLGRAIPEEWTAYLDGQLHLLGTTSSFTPKGWDLDDVRQMYKVFYQVLRDTGRRPSEIARLSDNPIEYIRDQPSLIYDNTKAGRHKRRLPIDTSTADVIEAWRQRLWTLYLPTACVGYLFPALGGRNKERREHMNSSQFRKIFNAWAEIIPPPQGFSEPAASFRAEDLELYGFRHAYAQRHADNGTPVDVLRDLMDHREVSTTMGYYQVTLTRKQKAVALVSKMAVDRTGTAAPFAGELSYERASVATAYGNCTEPSNVKAGGQSCPIRFQCSGCSFYRSDPSYLAAIEQQVAQLRADRAIALTVDAAGWVTDNLDAQIKSYEQIADTMRKQLAALPESEKTAIESACTDLRKARQAAIIPIGSLRRRLDEDIV</sequence>
<dbReference type="SUPFAM" id="SSF56349">
    <property type="entry name" value="DNA breaking-rejoining enzymes"/>
    <property type="match status" value="1"/>
</dbReference>
<protein>
    <submittedName>
        <fullName evidence="4">Phage integrase family protein</fullName>
    </submittedName>
</protein>
<dbReference type="Gene3D" id="1.10.443.10">
    <property type="entry name" value="Intergrase catalytic core"/>
    <property type="match status" value="1"/>
</dbReference>
<evidence type="ECO:0000259" key="3">
    <source>
        <dbReference type="PROSITE" id="PS51898"/>
    </source>
</evidence>
<evidence type="ECO:0000313" key="5">
    <source>
        <dbReference type="Proteomes" id="UP000183053"/>
    </source>
</evidence>
<dbReference type="GO" id="GO:0003677">
    <property type="term" value="F:DNA binding"/>
    <property type="evidence" value="ECO:0007669"/>
    <property type="project" value="InterPro"/>
</dbReference>
<evidence type="ECO:0000256" key="1">
    <source>
        <dbReference type="ARBA" id="ARBA00023172"/>
    </source>
</evidence>
<feature type="region of interest" description="Disordered" evidence="2">
    <location>
        <begin position="87"/>
        <end position="106"/>
    </location>
</feature>
<keyword evidence="1" id="KW-0233">DNA recombination</keyword>
<keyword evidence="5" id="KW-1185">Reference proteome</keyword>
<name>A0A1H1GC26_9ACTN</name>
<reference evidence="5" key="1">
    <citation type="submission" date="2016-10" db="EMBL/GenBank/DDBJ databases">
        <authorList>
            <person name="Varghese N."/>
            <person name="Submissions S."/>
        </authorList>
    </citation>
    <scope>NUCLEOTIDE SEQUENCE [LARGE SCALE GENOMIC DNA]</scope>
    <source>
        <strain evidence="5">DSM 44142</strain>
    </source>
</reference>
<dbReference type="PROSITE" id="PS51898">
    <property type="entry name" value="TYR_RECOMBINASE"/>
    <property type="match status" value="1"/>
</dbReference>